<dbReference type="InterPro" id="IPR050546">
    <property type="entry name" value="Glycosyl_Hydrlase_16"/>
</dbReference>
<name>A0A1V9Y444_9STRA</name>
<keyword evidence="2" id="KW-0472">Membrane</keyword>
<dbReference type="OrthoDB" id="4781at2759"/>
<dbReference type="SUPFAM" id="SSF49899">
    <property type="entry name" value="Concanavalin A-like lectins/glucanases"/>
    <property type="match status" value="1"/>
</dbReference>
<sequence>CLAFYQAKDSWLSTWSGSFEIDDIKVWATSPKSQWAYHGSFDVEPMVESTSLAANARELIFSDYFDTLNMRKWKPEITMNTGGFHMNVNHRQTSYVKNATLFLHPALSRDFLGDWMLTQGWLDMWGTDIPSKCTFMSNNGCGHLNTPKDMAKPIHSASLRTAETFSFRYGTLEIAATLPTGNWLLSSIKLVPMGGSDSWIILLSARGNDQLEDDKDNLNWRRVYSGVCVDTTKCNVKSQLLPETDAPAKHLFGVNWTPDEIITYIDDPSNIVSRQPTPPSLQQDAYLVVSLGVGGTSQLQHEYFPNTPSKPWTNSEPYPHTTFYSNREKWWSTWATPDNNKVDKHTALKIHSVEVTAFSSSGWRYHRLVGDADQTLATLQTASEKSEIPLNAMVSSMIATYTGPTEIPRLQILDTFKAYVTTAFAGEHHVLFGATMVDSKLMATVAYTPSDSLNSIEDHAHFQVDKVQTLTLGTASMMQESRHLLLLRMIVYVASGVMLALLSLVLVRWGLNRLSRRNYVPIPDQIIFFAILIATAVVAVPCTSTQKQQMLNVITADPQWSTCKAATTPYDFYTSLTQGGPPPTTTQNDLFNSTPACTSVYDHFQDSLKQANCDQIQNLIGIPYTQFISLTMGTPSTTAPVAHSNVANPNTIITFAPNPSPSSISPNEKDQITLVKSSAAIMNYQVFATVALATIIFGF</sequence>
<dbReference type="InterPro" id="IPR013320">
    <property type="entry name" value="ConA-like_dom_sf"/>
</dbReference>
<dbReference type="EMBL" id="JNBS01005238">
    <property type="protein sequence ID" value="OQR80486.1"/>
    <property type="molecule type" value="Genomic_DNA"/>
</dbReference>
<dbReference type="GO" id="GO:0004553">
    <property type="term" value="F:hydrolase activity, hydrolyzing O-glycosyl compounds"/>
    <property type="evidence" value="ECO:0007669"/>
    <property type="project" value="InterPro"/>
</dbReference>
<dbReference type="InterPro" id="IPR001202">
    <property type="entry name" value="WW_dom"/>
</dbReference>
<keyword evidence="2" id="KW-0812">Transmembrane</keyword>
<feature type="transmembrane region" description="Helical" evidence="2">
    <location>
        <begin position="485"/>
        <end position="507"/>
    </location>
</feature>
<dbReference type="Proteomes" id="UP000243217">
    <property type="component" value="Unassembled WGS sequence"/>
</dbReference>
<evidence type="ECO:0000259" key="3">
    <source>
        <dbReference type="PROSITE" id="PS51762"/>
    </source>
</evidence>
<dbReference type="PROSITE" id="PS51762">
    <property type="entry name" value="GH16_2"/>
    <property type="match status" value="1"/>
</dbReference>
<comment type="caution">
    <text evidence="4">The sequence shown here is derived from an EMBL/GenBank/DDBJ whole genome shotgun (WGS) entry which is preliminary data.</text>
</comment>
<organism evidence="4 5">
    <name type="scientific">Thraustotheca clavata</name>
    <dbReference type="NCBI Taxonomy" id="74557"/>
    <lineage>
        <taxon>Eukaryota</taxon>
        <taxon>Sar</taxon>
        <taxon>Stramenopiles</taxon>
        <taxon>Oomycota</taxon>
        <taxon>Saprolegniomycetes</taxon>
        <taxon>Saprolegniales</taxon>
        <taxon>Achlyaceae</taxon>
        <taxon>Thraustotheca</taxon>
    </lineage>
</organism>
<feature type="transmembrane region" description="Helical" evidence="2">
    <location>
        <begin position="519"/>
        <end position="540"/>
    </location>
</feature>
<keyword evidence="2" id="KW-1133">Transmembrane helix</keyword>
<dbReference type="AlphaFoldDB" id="A0A1V9Y444"/>
<proteinExistence type="inferred from homology"/>
<dbReference type="Gene3D" id="2.60.120.200">
    <property type="match status" value="1"/>
</dbReference>
<gene>
    <name evidence="4" type="ORF">THRCLA_12031</name>
</gene>
<feature type="non-terminal residue" evidence="4">
    <location>
        <position position="1"/>
    </location>
</feature>
<evidence type="ECO:0000256" key="2">
    <source>
        <dbReference type="SAM" id="Phobius"/>
    </source>
</evidence>
<accession>A0A1V9Y444</accession>
<feature type="domain" description="GH16" evidence="3">
    <location>
        <begin position="25"/>
        <end position="361"/>
    </location>
</feature>
<reference evidence="4 5" key="1">
    <citation type="journal article" date="2014" name="Genome Biol. Evol.">
        <title>The secreted proteins of Achlya hypogyna and Thraustotheca clavata identify the ancestral oomycete secretome and reveal gene acquisitions by horizontal gene transfer.</title>
        <authorList>
            <person name="Misner I."/>
            <person name="Blouin N."/>
            <person name="Leonard G."/>
            <person name="Richards T.A."/>
            <person name="Lane C.E."/>
        </authorList>
    </citation>
    <scope>NUCLEOTIDE SEQUENCE [LARGE SCALE GENOMIC DNA]</scope>
    <source>
        <strain evidence="4 5">ATCC 34112</strain>
    </source>
</reference>
<evidence type="ECO:0000313" key="5">
    <source>
        <dbReference type="Proteomes" id="UP000243217"/>
    </source>
</evidence>
<dbReference type="GO" id="GO:0005975">
    <property type="term" value="P:carbohydrate metabolic process"/>
    <property type="evidence" value="ECO:0007669"/>
    <property type="project" value="InterPro"/>
</dbReference>
<protein>
    <submittedName>
        <fullName evidence="4">Beta-1,3-glucan-binding protein-like</fullName>
    </submittedName>
</protein>
<dbReference type="STRING" id="74557.A0A1V9Y444"/>
<dbReference type="PANTHER" id="PTHR10963">
    <property type="entry name" value="GLYCOSYL HYDROLASE-RELATED"/>
    <property type="match status" value="1"/>
</dbReference>
<evidence type="ECO:0000256" key="1">
    <source>
        <dbReference type="ARBA" id="ARBA00006865"/>
    </source>
</evidence>
<evidence type="ECO:0000313" key="4">
    <source>
        <dbReference type="EMBL" id="OQR80486.1"/>
    </source>
</evidence>
<keyword evidence="5" id="KW-1185">Reference proteome</keyword>
<dbReference type="InterPro" id="IPR000757">
    <property type="entry name" value="Beta-glucanase-like"/>
</dbReference>
<dbReference type="PANTHER" id="PTHR10963:SF55">
    <property type="entry name" value="GLYCOSIDE HYDROLASE FAMILY 16 PROTEIN"/>
    <property type="match status" value="1"/>
</dbReference>
<comment type="similarity">
    <text evidence="1">Belongs to the glycosyl hydrolase 16 family.</text>
</comment>
<dbReference type="PROSITE" id="PS01159">
    <property type="entry name" value="WW_DOMAIN_1"/>
    <property type="match status" value="1"/>
</dbReference>